<dbReference type="AlphaFoldDB" id="A0A1I7L143"/>
<sequence>MGANLGVLVDHAARTSPDHPAVVFGESMWTYGQWLARIQRLAGALRQSGVARGDRVAVLSANRPEILEVFFAAWRIGAVVVPMNYRLHRDEVAYILQHSQAKALVYEQARTADVEVIRPSCPDTQLWIGIRPDDATADDFPTYETLAYETLVREGPVLSDVAPVDGDDLAWLFYTSGTTGRPKGAMLTHRILLLMTLNVCTDIYPFSRSDVALHTAPLSHGSGLYALALVAKGATQVIHAHARFDPERVLEDIAAHQVTVLPFLAPTMVKRLTSGLRQTNRDVPSLRCIIYGGAPMYVEDMLESLEAFGPIFAQVYGQGECPMSITGMDRAAHRPDDPVHLGSVGTPRTGVEVAVVDEQGNRLPVNTPGEVVVRSDMVMKGYWSDPEATRRTVIDGWLHTGDIGYFDEHGNLFLLDRSKDLIISGGSNIYPREVEEVLLRHPGIAEACVFGIPDPEWGEAVKAVVVRKPGWSVTEEELIAFCQQHLTSYKKPRVIGFADSLPKNAYGKVLKRELRAAEWAQMNRQI</sequence>
<gene>
    <name evidence="5" type="ORF">SAMN05421543_12242</name>
</gene>
<reference evidence="6" key="1">
    <citation type="submission" date="2016-10" db="EMBL/GenBank/DDBJ databases">
        <authorList>
            <person name="Varghese N."/>
        </authorList>
    </citation>
    <scope>NUCLEOTIDE SEQUENCE [LARGE SCALE GENOMIC DNA]</scope>
    <source>
        <strain evidence="6">DSM 17980</strain>
    </source>
</reference>
<dbReference type="PANTHER" id="PTHR43201">
    <property type="entry name" value="ACYL-COA SYNTHETASE"/>
    <property type="match status" value="1"/>
</dbReference>
<evidence type="ECO:0000259" key="4">
    <source>
        <dbReference type="Pfam" id="PF13193"/>
    </source>
</evidence>
<name>A0A1I7L143_9BACL</name>
<dbReference type="NCBIfam" id="NF004837">
    <property type="entry name" value="PRK06187.1"/>
    <property type="match status" value="1"/>
</dbReference>
<keyword evidence="6" id="KW-1185">Reference proteome</keyword>
<dbReference type="PANTHER" id="PTHR43201:SF32">
    <property type="entry name" value="2-SUCCINYLBENZOATE--COA LIGASE, CHLOROPLASTIC_PEROXISOMAL"/>
    <property type="match status" value="1"/>
</dbReference>
<dbReference type="Gene3D" id="3.40.50.12780">
    <property type="entry name" value="N-terminal domain of ligase-like"/>
    <property type="match status" value="1"/>
</dbReference>
<dbReference type="InterPro" id="IPR020845">
    <property type="entry name" value="AMP-binding_CS"/>
</dbReference>
<dbReference type="Gene3D" id="3.30.300.30">
    <property type="match status" value="1"/>
</dbReference>
<dbReference type="Proteomes" id="UP000183508">
    <property type="component" value="Unassembled WGS sequence"/>
</dbReference>
<dbReference type="SUPFAM" id="SSF56801">
    <property type="entry name" value="Acetyl-CoA synthetase-like"/>
    <property type="match status" value="1"/>
</dbReference>
<proteinExistence type="inferred from homology"/>
<dbReference type="EMBL" id="FPBV01000022">
    <property type="protein sequence ID" value="SFV03254.1"/>
    <property type="molecule type" value="Genomic_DNA"/>
</dbReference>
<evidence type="ECO:0000256" key="1">
    <source>
        <dbReference type="ARBA" id="ARBA00006432"/>
    </source>
</evidence>
<evidence type="ECO:0000313" key="6">
    <source>
        <dbReference type="Proteomes" id="UP000183508"/>
    </source>
</evidence>
<dbReference type="Pfam" id="PF00501">
    <property type="entry name" value="AMP-binding"/>
    <property type="match status" value="1"/>
</dbReference>
<dbReference type="CDD" id="cd17631">
    <property type="entry name" value="FACL_FadD13-like"/>
    <property type="match status" value="1"/>
</dbReference>
<evidence type="ECO:0000259" key="3">
    <source>
        <dbReference type="Pfam" id="PF00501"/>
    </source>
</evidence>
<protein>
    <submittedName>
        <fullName evidence="5">Acyl-CoA synthetase (AMP-forming)/AMP-acid ligase II</fullName>
    </submittedName>
</protein>
<evidence type="ECO:0000256" key="2">
    <source>
        <dbReference type="ARBA" id="ARBA00022598"/>
    </source>
</evidence>
<dbReference type="FunFam" id="3.30.300.30:FF:000008">
    <property type="entry name" value="2,3-dihydroxybenzoate-AMP ligase"/>
    <property type="match status" value="1"/>
</dbReference>
<comment type="similarity">
    <text evidence="1">Belongs to the ATP-dependent AMP-binding enzyme family.</text>
</comment>
<organism evidence="5 6">
    <name type="scientific">Alicyclobacillus macrosporangiidus</name>
    <dbReference type="NCBI Taxonomy" id="392015"/>
    <lineage>
        <taxon>Bacteria</taxon>
        <taxon>Bacillati</taxon>
        <taxon>Bacillota</taxon>
        <taxon>Bacilli</taxon>
        <taxon>Bacillales</taxon>
        <taxon>Alicyclobacillaceae</taxon>
        <taxon>Alicyclobacillus</taxon>
    </lineage>
</organism>
<dbReference type="eggNOG" id="COG0318">
    <property type="taxonomic scope" value="Bacteria"/>
</dbReference>
<evidence type="ECO:0000313" key="5">
    <source>
        <dbReference type="EMBL" id="SFV03254.1"/>
    </source>
</evidence>
<feature type="domain" description="AMP-binding enzyme C-terminal" evidence="4">
    <location>
        <begin position="433"/>
        <end position="508"/>
    </location>
</feature>
<feature type="domain" description="AMP-dependent synthetase/ligase" evidence="3">
    <location>
        <begin position="10"/>
        <end position="383"/>
    </location>
</feature>
<accession>A0A1I7L143</accession>
<dbReference type="PROSITE" id="PS00455">
    <property type="entry name" value="AMP_BINDING"/>
    <property type="match status" value="1"/>
</dbReference>
<dbReference type="InterPro" id="IPR025110">
    <property type="entry name" value="AMP-bd_C"/>
</dbReference>
<dbReference type="InterPro" id="IPR042099">
    <property type="entry name" value="ANL_N_sf"/>
</dbReference>
<dbReference type="GO" id="GO:0031956">
    <property type="term" value="F:medium-chain fatty acid-CoA ligase activity"/>
    <property type="evidence" value="ECO:0007669"/>
    <property type="project" value="TreeGrafter"/>
</dbReference>
<dbReference type="InterPro" id="IPR045851">
    <property type="entry name" value="AMP-bd_C_sf"/>
</dbReference>
<dbReference type="InterPro" id="IPR000873">
    <property type="entry name" value="AMP-dep_synth/lig_dom"/>
</dbReference>
<dbReference type="GO" id="GO:0006631">
    <property type="term" value="P:fatty acid metabolic process"/>
    <property type="evidence" value="ECO:0007669"/>
    <property type="project" value="TreeGrafter"/>
</dbReference>
<dbReference type="Pfam" id="PF13193">
    <property type="entry name" value="AMP-binding_C"/>
    <property type="match status" value="1"/>
</dbReference>
<dbReference type="RefSeq" id="WP_074955442.1">
    <property type="nucleotide sequence ID" value="NZ_FPBV01000022.1"/>
</dbReference>
<dbReference type="OrthoDB" id="9765680at2"/>
<keyword evidence="2 5" id="KW-0436">Ligase</keyword>
<dbReference type="STRING" id="392015.SAMN05421543_12242"/>